<dbReference type="EMBL" id="KZ308600">
    <property type="protein sequence ID" value="KAG8232184.1"/>
    <property type="molecule type" value="Genomic_DNA"/>
</dbReference>
<evidence type="ECO:0000256" key="2">
    <source>
        <dbReference type="ARBA" id="ARBA00009127"/>
    </source>
</evidence>
<organism evidence="5 6">
    <name type="scientific">Ladona fulva</name>
    <name type="common">Scarce chaser dragonfly</name>
    <name type="synonym">Libellula fulva</name>
    <dbReference type="NCBI Taxonomy" id="123851"/>
    <lineage>
        <taxon>Eukaryota</taxon>
        <taxon>Metazoa</taxon>
        <taxon>Ecdysozoa</taxon>
        <taxon>Arthropoda</taxon>
        <taxon>Hexapoda</taxon>
        <taxon>Insecta</taxon>
        <taxon>Pterygota</taxon>
        <taxon>Palaeoptera</taxon>
        <taxon>Odonata</taxon>
        <taxon>Epiprocta</taxon>
        <taxon>Anisoptera</taxon>
        <taxon>Libelluloidea</taxon>
        <taxon>Libellulidae</taxon>
        <taxon>Ladona</taxon>
    </lineage>
</organism>
<protein>
    <recommendedName>
        <fullName evidence="7">Bee-milk protein</fullName>
    </recommendedName>
</protein>
<evidence type="ECO:0000256" key="3">
    <source>
        <dbReference type="ARBA" id="ARBA00022525"/>
    </source>
</evidence>
<gene>
    <name evidence="5" type="ORF">J437_LFUL012181</name>
</gene>
<dbReference type="InterPro" id="IPR011042">
    <property type="entry name" value="6-blade_b-propeller_TolB-like"/>
</dbReference>
<dbReference type="Proteomes" id="UP000792457">
    <property type="component" value="Unassembled WGS sequence"/>
</dbReference>
<dbReference type="Pfam" id="PF03022">
    <property type="entry name" value="MRJP"/>
    <property type="match status" value="1"/>
</dbReference>
<accession>A0A8K0KDH8</accession>
<evidence type="ECO:0000313" key="5">
    <source>
        <dbReference type="EMBL" id="KAG8232184.1"/>
    </source>
</evidence>
<evidence type="ECO:0008006" key="7">
    <source>
        <dbReference type="Google" id="ProtNLM"/>
    </source>
</evidence>
<keyword evidence="4" id="KW-0732">Signal</keyword>
<proteinExistence type="inferred from homology"/>
<keyword evidence="3" id="KW-0964">Secreted</keyword>
<dbReference type="PANTHER" id="PTHR10009">
    <property type="entry name" value="PROTEIN YELLOW-RELATED"/>
    <property type="match status" value="1"/>
</dbReference>
<dbReference type="AlphaFoldDB" id="A0A8K0KDH8"/>
<comment type="similarity">
    <text evidence="2">Belongs to the major royal jelly protein family.</text>
</comment>
<dbReference type="SUPFAM" id="SSF63829">
    <property type="entry name" value="Calcium-dependent phosphotriesterase"/>
    <property type="match status" value="1"/>
</dbReference>
<comment type="caution">
    <text evidence="5">The sequence shown here is derived from an EMBL/GenBank/DDBJ whole genome shotgun (WGS) entry which is preliminary data.</text>
</comment>
<sequence>MGRMPSTIGLIFVTLVASLLGGPCRGQDPAPEEVYAWKSIDYNWLAPEDRQIAIDNGNYIPENNALIGVKVWGSYAYVNVARWLPGVPSTLNIVPSFPMEELPLSTPLSPFPSWEMQKEGNCSAIQYIQGMEIDSRGRMWALDVGRRYFFTSNPDNSCPPKLLLLDLDKGGILLHTFVFPEDVVSYDKSFLNDLVVHEGIGTDWYAYITDAKGTSGAIVVYSLSQDKAWRIEDEKSMKAEEGNASEATIGGRMAKLTANIDGIALTPKDEDNPQVFYSPLGSFHLYSIPTSVLQNPPSDPMEIRSSITDWGNRTSQGDGMMMDSFGNLYFGLLGEDGFAKWPAEARTNSTLSEAVVTKDPVRLQWVDGFGFDNAKRELWLVSNRLQNIQAKDVNLKEINYRLFRIHTATKSYQYNRYSS</sequence>
<reference evidence="5" key="1">
    <citation type="submission" date="2013-04" db="EMBL/GenBank/DDBJ databases">
        <authorList>
            <person name="Qu J."/>
            <person name="Murali S.C."/>
            <person name="Bandaranaike D."/>
            <person name="Bellair M."/>
            <person name="Blankenburg K."/>
            <person name="Chao H."/>
            <person name="Dinh H."/>
            <person name="Doddapaneni H."/>
            <person name="Downs B."/>
            <person name="Dugan-Rocha S."/>
            <person name="Elkadiri S."/>
            <person name="Gnanaolivu R.D."/>
            <person name="Hernandez B."/>
            <person name="Javaid M."/>
            <person name="Jayaseelan J.C."/>
            <person name="Lee S."/>
            <person name="Li M."/>
            <person name="Ming W."/>
            <person name="Munidasa M."/>
            <person name="Muniz J."/>
            <person name="Nguyen L."/>
            <person name="Ongeri F."/>
            <person name="Osuji N."/>
            <person name="Pu L.-L."/>
            <person name="Puazo M."/>
            <person name="Qu C."/>
            <person name="Quiroz J."/>
            <person name="Raj R."/>
            <person name="Weissenberger G."/>
            <person name="Xin Y."/>
            <person name="Zou X."/>
            <person name="Han Y."/>
            <person name="Richards S."/>
            <person name="Worley K."/>
            <person name="Muzny D."/>
            <person name="Gibbs R."/>
        </authorList>
    </citation>
    <scope>NUCLEOTIDE SEQUENCE</scope>
    <source>
        <strain evidence="5">Sampled in the wild</strain>
    </source>
</reference>
<name>A0A8K0KDH8_LADFU</name>
<dbReference type="PANTHER" id="PTHR10009:SF18">
    <property type="entry name" value="PROTEIN YELLOW-LIKE PROTEIN"/>
    <property type="match status" value="1"/>
</dbReference>
<evidence type="ECO:0000256" key="4">
    <source>
        <dbReference type="SAM" id="SignalP"/>
    </source>
</evidence>
<evidence type="ECO:0000313" key="6">
    <source>
        <dbReference type="Proteomes" id="UP000792457"/>
    </source>
</evidence>
<dbReference type="Gene3D" id="2.120.10.30">
    <property type="entry name" value="TolB, C-terminal domain"/>
    <property type="match status" value="1"/>
</dbReference>
<feature type="signal peptide" evidence="4">
    <location>
        <begin position="1"/>
        <end position="26"/>
    </location>
</feature>
<keyword evidence="6" id="KW-1185">Reference proteome</keyword>
<reference evidence="5" key="2">
    <citation type="submission" date="2017-10" db="EMBL/GenBank/DDBJ databases">
        <title>Ladona fulva Genome sequencing and assembly.</title>
        <authorList>
            <person name="Murali S."/>
            <person name="Richards S."/>
            <person name="Bandaranaike D."/>
            <person name="Bellair M."/>
            <person name="Blankenburg K."/>
            <person name="Chao H."/>
            <person name="Dinh H."/>
            <person name="Doddapaneni H."/>
            <person name="Dugan-Rocha S."/>
            <person name="Elkadiri S."/>
            <person name="Gnanaolivu R."/>
            <person name="Hernandez B."/>
            <person name="Skinner E."/>
            <person name="Javaid M."/>
            <person name="Lee S."/>
            <person name="Li M."/>
            <person name="Ming W."/>
            <person name="Munidasa M."/>
            <person name="Muniz J."/>
            <person name="Nguyen L."/>
            <person name="Hughes D."/>
            <person name="Osuji N."/>
            <person name="Pu L.-L."/>
            <person name="Puazo M."/>
            <person name="Qu C."/>
            <person name="Quiroz J."/>
            <person name="Raj R."/>
            <person name="Weissenberger G."/>
            <person name="Xin Y."/>
            <person name="Zou X."/>
            <person name="Han Y."/>
            <person name="Worley K."/>
            <person name="Muzny D."/>
            <person name="Gibbs R."/>
        </authorList>
    </citation>
    <scope>NUCLEOTIDE SEQUENCE</scope>
    <source>
        <strain evidence="5">Sampled in the wild</strain>
    </source>
</reference>
<comment type="subcellular location">
    <subcellularLocation>
        <location evidence="1">Secreted</location>
    </subcellularLocation>
</comment>
<dbReference type="InterPro" id="IPR017996">
    <property type="entry name" value="MRJP/yellow-related"/>
</dbReference>
<dbReference type="OrthoDB" id="9977471at2759"/>
<evidence type="ECO:0000256" key="1">
    <source>
        <dbReference type="ARBA" id="ARBA00004613"/>
    </source>
</evidence>
<feature type="chain" id="PRO_5035457429" description="Bee-milk protein" evidence="4">
    <location>
        <begin position="27"/>
        <end position="419"/>
    </location>
</feature>
<dbReference type="GO" id="GO:0005576">
    <property type="term" value="C:extracellular region"/>
    <property type="evidence" value="ECO:0007669"/>
    <property type="project" value="UniProtKB-SubCell"/>
</dbReference>